<dbReference type="InterPro" id="IPR011990">
    <property type="entry name" value="TPR-like_helical_dom_sf"/>
</dbReference>
<proteinExistence type="predicted"/>
<dbReference type="EMBL" id="JACBJI010000006">
    <property type="protein sequence ID" value="NYA71924.1"/>
    <property type="molecule type" value="Genomic_DNA"/>
</dbReference>
<sequence>MDKPTTCFVIIGFGPKPDPDTGRIIDLDKTFENLIKPVFDELRINCFRAKEIRHTGNIDVPMYEWIYKADIVVADISTLNANALYELGVRHALRPNTTIVISEDQTKYPFDLNHTLISKYEHLGKDIGVSEATRFKKELKEVVKAVLTERKQDSPVYTYLPKLTPPKILDDLEIPASNSQNQPTFSDLINDAEKCKNNNDFKVAAQLYEVCLRFEPQNIFLRQRLALVTYKGEKPSKTKALLKAEKILEPLNPEETTDIETLGLSGAINKRLFEETDDIKYLNKAIQFYSKGFYIARDYYNGINFAFLLTLKSTIQKDDLDCISYFKQGQQICQDVILICKELINHSAFKERGDQLWIFQSLAQAYLSLDKLKELQSLIPKIGKLSQGKFDLDTFNYQNSELIKLKTKISERNLF</sequence>
<keyword evidence="2" id="KW-1185">Reference proteome</keyword>
<dbReference type="AlphaFoldDB" id="A0A7Y8Y3I0"/>
<dbReference type="Gene3D" id="1.25.40.10">
    <property type="entry name" value="Tetratricopeptide repeat domain"/>
    <property type="match status" value="1"/>
</dbReference>
<evidence type="ECO:0000313" key="2">
    <source>
        <dbReference type="Proteomes" id="UP000535020"/>
    </source>
</evidence>
<dbReference type="Pfam" id="PF20308">
    <property type="entry name" value="TPR-S"/>
    <property type="match status" value="1"/>
</dbReference>
<dbReference type="Proteomes" id="UP000535020">
    <property type="component" value="Unassembled WGS sequence"/>
</dbReference>
<dbReference type="RefSeq" id="WP_176006736.1">
    <property type="nucleotide sequence ID" value="NZ_JABWMI010000015.1"/>
</dbReference>
<gene>
    <name evidence="1" type="ORF">HZF10_13425</name>
</gene>
<evidence type="ECO:0000313" key="1">
    <source>
        <dbReference type="EMBL" id="NYA71924.1"/>
    </source>
</evidence>
<reference evidence="1 2" key="1">
    <citation type="submission" date="2020-07" db="EMBL/GenBank/DDBJ databases">
        <authorList>
            <person name="Sun Q."/>
        </authorList>
    </citation>
    <scope>NUCLEOTIDE SEQUENCE [LARGE SCALE GENOMIC DNA]</scope>
    <source>
        <strain evidence="1 2">MAH-1</strain>
    </source>
</reference>
<comment type="caution">
    <text evidence="1">The sequence shown here is derived from an EMBL/GenBank/DDBJ whole genome shotgun (WGS) entry which is preliminary data.</text>
</comment>
<dbReference type="InterPro" id="IPR046880">
    <property type="entry name" value="TPR-S"/>
</dbReference>
<name>A0A7Y8Y3I0_9FLAO</name>
<organism evidence="1 2">
    <name type="scientific">Flavobacterium agri</name>
    <dbReference type="NCBI Taxonomy" id="2743471"/>
    <lineage>
        <taxon>Bacteria</taxon>
        <taxon>Pseudomonadati</taxon>
        <taxon>Bacteroidota</taxon>
        <taxon>Flavobacteriia</taxon>
        <taxon>Flavobacteriales</taxon>
        <taxon>Flavobacteriaceae</taxon>
        <taxon>Flavobacterium</taxon>
    </lineage>
</organism>
<accession>A0A7Y8Y3I0</accession>
<protein>
    <submittedName>
        <fullName evidence="1">DUF4071 domain-containing protein</fullName>
    </submittedName>
</protein>